<reference evidence="2 3" key="1">
    <citation type="submission" date="2019-03" db="EMBL/GenBank/DDBJ databases">
        <title>Genomic Encyclopedia of Type Strains, Phase IV (KMG-IV): sequencing the most valuable type-strain genomes for metagenomic binning, comparative biology and taxonomic classification.</title>
        <authorList>
            <person name="Goeker M."/>
        </authorList>
    </citation>
    <scope>NUCLEOTIDE SEQUENCE [LARGE SCALE GENOMIC DNA]</scope>
    <source>
        <strain evidence="2 3">DSM 10053</strain>
    </source>
</reference>
<evidence type="ECO:0000313" key="2">
    <source>
        <dbReference type="EMBL" id="TCK70287.1"/>
    </source>
</evidence>
<dbReference type="AlphaFoldDB" id="A0A4R1L007"/>
<comment type="caution">
    <text evidence="2">The sequence shown here is derived from an EMBL/GenBank/DDBJ whole genome shotgun (WGS) entry which is preliminary data.</text>
</comment>
<organism evidence="2 3">
    <name type="scientific">Lonepinella koalarum</name>
    <dbReference type="NCBI Taxonomy" id="53417"/>
    <lineage>
        <taxon>Bacteria</taxon>
        <taxon>Pseudomonadati</taxon>
        <taxon>Pseudomonadota</taxon>
        <taxon>Gammaproteobacteria</taxon>
        <taxon>Pasteurellales</taxon>
        <taxon>Pasteurellaceae</taxon>
        <taxon>Lonepinella</taxon>
    </lineage>
</organism>
<dbReference type="EMBL" id="SMGJ01000002">
    <property type="protein sequence ID" value="TCK70287.1"/>
    <property type="molecule type" value="Genomic_DNA"/>
</dbReference>
<gene>
    <name evidence="2" type="ORF">EV692_0548</name>
</gene>
<dbReference type="RefSeq" id="WP_132300331.1">
    <property type="nucleotide sequence ID" value="NZ_CP170642.1"/>
</dbReference>
<evidence type="ECO:0000256" key="1">
    <source>
        <dbReference type="SAM" id="Coils"/>
    </source>
</evidence>
<keyword evidence="3" id="KW-1185">Reference proteome</keyword>
<name>A0A4R1L007_9PAST</name>
<dbReference type="Proteomes" id="UP000295496">
    <property type="component" value="Unassembled WGS sequence"/>
</dbReference>
<sequence length="304" mass="35372">MGLLKSLKKKCGENPNFPKAGIFLVDELSFIFNHFDENEVINILKNNELSEYLIKTIEQLQNYELVRVAKAEIIKNPIYNTIFFELDGTPIISKIRKYFFETVPLPNLSNIFVLLTTKIKHIEKFRNLKGYQLAGIISFYYLQSALKIITHGYVRTLTGKALNSLKKQIERNSIKSMELCLQSSEAIILSKQILFEHKEKSIIETAKYLLSKEREKIKIIKEEFEAEKLEIANNAIKENSKKALEARNKPILENKRKFLKAFDEYKEQQISKGLKVSKDHFAEENAQKYGVKVKTARKNWLQGY</sequence>
<accession>A0A4R1L007</accession>
<feature type="coiled-coil region" evidence="1">
    <location>
        <begin position="210"/>
        <end position="249"/>
    </location>
</feature>
<evidence type="ECO:0000313" key="3">
    <source>
        <dbReference type="Proteomes" id="UP000295496"/>
    </source>
</evidence>
<proteinExistence type="predicted"/>
<protein>
    <submittedName>
        <fullName evidence="2">Uncharacterized protein</fullName>
    </submittedName>
</protein>
<keyword evidence="1" id="KW-0175">Coiled coil</keyword>